<proteinExistence type="inferred from homology"/>
<sequence>MKKSIVAIAFLLLCPFYGVRAQERPFFDLSGKGWHLWQDKNAAWQTEDIYLTLEEAQKVPATVPTAGWDILTSAQTLPVQVPGTAEEYLQTQSGPEGDITGVTWWSRTMDIPVLKKGQKVFLNFGSIRSRAEIFINQRLVDYQIVDNVPFETDITPYIKSGEQVQLAVRITDAGGNHDWRDSRTIPWGDKMLPPGHGFGGITGKVGMKVCNAVYVADIYMQNTPQITTANAILTLQNEKGKTTKQDLRITVYEWQNKEKIVYSKEIKGVSLNKGMNELKIPISAPDAKLWSVDDPNLYVCEVELSEGKNWVDKDSRRFGFRWFEASGIGEDAVFRLNGKRIMLRSAISWSFWPVNGIFPSEELAERQIRIAKELGLNMLNFHRFIGNTDVMNYADELGLLYFEEPGGFRLDVRQPFMNAVLHEKVVRMVKRDRSHP</sequence>
<dbReference type="InterPro" id="IPR008979">
    <property type="entry name" value="Galactose-bd-like_sf"/>
</dbReference>
<dbReference type="GO" id="GO:0005975">
    <property type="term" value="P:carbohydrate metabolic process"/>
    <property type="evidence" value="ECO:0007669"/>
    <property type="project" value="InterPro"/>
</dbReference>
<dbReference type="Gene3D" id="3.20.20.80">
    <property type="entry name" value="Glycosidases"/>
    <property type="match status" value="1"/>
</dbReference>
<gene>
    <name evidence="7" type="ORF">GAN93_25550</name>
</gene>
<evidence type="ECO:0000256" key="3">
    <source>
        <dbReference type="ARBA" id="ARBA00023295"/>
    </source>
</evidence>
<dbReference type="InterPro" id="IPR006104">
    <property type="entry name" value="Glyco_hydro_2_N"/>
</dbReference>
<dbReference type="Pfam" id="PF02837">
    <property type="entry name" value="Glyco_hydro_2_N"/>
    <property type="match status" value="1"/>
</dbReference>
<evidence type="ECO:0000259" key="5">
    <source>
        <dbReference type="Pfam" id="PF00703"/>
    </source>
</evidence>
<dbReference type="InterPro" id="IPR036156">
    <property type="entry name" value="Beta-gal/glucu_dom_sf"/>
</dbReference>
<dbReference type="AlphaFoldDB" id="A0A7J5JA96"/>
<feature type="chain" id="PRO_5029460833" evidence="4">
    <location>
        <begin position="22"/>
        <end position="436"/>
    </location>
</feature>
<evidence type="ECO:0000313" key="8">
    <source>
        <dbReference type="Proteomes" id="UP000460317"/>
    </source>
</evidence>
<dbReference type="GO" id="GO:0004553">
    <property type="term" value="F:hydrolase activity, hydrolyzing O-glycosyl compounds"/>
    <property type="evidence" value="ECO:0007669"/>
    <property type="project" value="InterPro"/>
</dbReference>
<feature type="non-terminal residue" evidence="7">
    <location>
        <position position="436"/>
    </location>
</feature>
<organism evidence="7 8">
    <name type="scientific">Bacteroides thetaiotaomicron</name>
    <dbReference type="NCBI Taxonomy" id="818"/>
    <lineage>
        <taxon>Bacteria</taxon>
        <taxon>Pseudomonadati</taxon>
        <taxon>Bacteroidota</taxon>
        <taxon>Bacteroidia</taxon>
        <taxon>Bacteroidales</taxon>
        <taxon>Bacteroidaceae</taxon>
        <taxon>Bacteroides</taxon>
    </lineage>
</organism>
<dbReference type="PANTHER" id="PTHR42732">
    <property type="entry name" value="BETA-GALACTOSIDASE"/>
    <property type="match status" value="1"/>
</dbReference>
<comment type="caution">
    <text evidence="7">The sequence shown here is derived from an EMBL/GenBank/DDBJ whole genome shotgun (WGS) entry which is preliminary data.</text>
</comment>
<dbReference type="EMBL" id="WCSB01000098">
    <property type="protein sequence ID" value="KAB4445841.1"/>
    <property type="molecule type" value="Genomic_DNA"/>
</dbReference>
<keyword evidence="2 7" id="KW-0378">Hydrolase</keyword>
<evidence type="ECO:0000313" key="7">
    <source>
        <dbReference type="EMBL" id="KAB4445841.1"/>
    </source>
</evidence>
<dbReference type="Proteomes" id="UP000460317">
    <property type="component" value="Unassembled WGS sequence"/>
</dbReference>
<evidence type="ECO:0000256" key="1">
    <source>
        <dbReference type="ARBA" id="ARBA00007401"/>
    </source>
</evidence>
<accession>A0A7J5JA96</accession>
<dbReference type="Gene3D" id="2.60.120.260">
    <property type="entry name" value="Galactose-binding domain-like"/>
    <property type="match status" value="1"/>
</dbReference>
<feature type="signal peptide" evidence="4">
    <location>
        <begin position="1"/>
        <end position="21"/>
    </location>
</feature>
<evidence type="ECO:0000259" key="6">
    <source>
        <dbReference type="Pfam" id="PF02837"/>
    </source>
</evidence>
<feature type="domain" description="Glycoside hydrolase family 2 immunoglobulin-like beta-sandwich" evidence="5">
    <location>
        <begin position="213"/>
        <end position="321"/>
    </location>
</feature>
<evidence type="ECO:0000256" key="2">
    <source>
        <dbReference type="ARBA" id="ARBA00022801"/>
    </source>
</evidence>
<protein>
    <submittedName>
        <fullName evidence="7">Glycoside hydrolase family 2</fullName>
    </submittedName>
</protein>
<keyword evidence="3" id="KW-0326">Glycosidase</keyword>
<dbReference type="Pfam" id="PF00703">
    <property type="entry name" value="Glyco_hydro_2"/>
    <property type="match status" value="1"/>
</dbReference>
<dbReference type="SUPFAM" id="SSF49303">
    <property type="entry name" value="beta-Galactosidase/glucuronidase domain"/>
    <property type="match status" value="1"/>
</dbReference>
<dbReference type="Gene3D" id="2.60.40.10">
    <property type="entry name" value="Immunoglobulins"/>
    <property type="match status" value="1"/>
</dbReference>
<feature type="domain" description="Glycosyl hydrolases family 2 sugar binding" evidence="6">
    <location>
        <begin position="100"/>
        <end position="185"/>
    </location>
</feature>
<keyword evidence="4" id="KW-0732">Signal</keyword>
<comment type="similarity">
    <text evidence="1">Belongs to the glycosyl hydrolase 2 family.</text>
</comment>
<dbReference type="PANTHER" id="PTHR42732:SF2">
    <property type="entry name" value="BETA-MANNOSIDASE"/>
    <property type="match status" value="1"/>
</dbReference>
<dbReference type="InterPro" id="IPR051913">
    <property type="entry name" value="GH2_Domain-Containing"/>
</dbReference>
<dbReference type="InterPro" id="IPR013783">
    <property type="entry name" value="Ig-like_fold"/>
</dbReference>
<reference evidence="7 8" key="1">
    <citation type="journal article" date="2019" name="Nat. Med.">
        <title>A library of human gut bacterial isolates paired with longitudinal multiomics data enables mechanistic microbiome research.</title>
        <authorList>
            <person name="Poyet M."/>
            <person name="Groussin M."/>
            <person name="Gibbons S.M."/>
            <person name="Avila-Pacheco J."/>
            <person name="Jiang X."/>
            <person name="Kearney S.M."/>
            <person name="Perrotta A.R."/>
            <person name="Berdy B."/>
            <person name="Zhao S."/>
            <person name="Lieberman T.D."/>
            <person name="Swanson P.K."/>
            <person name="Smith M."/>
            <person name="Roesemann S."/>
            <person name="Alexander J.E."/>
            <person name="Rich S.A."/>
            <person name="Livny J."/>
            <person name="Vlamakis H."/>
            <person name="Clish C."/>
            <person name="Bullock K."/>
            <person name="Deik A."/>
            <person name="Scott J."/>
            <person name="Pierce K.A."/>
            <person name="Xavier R.J."/>
            <person name="Alm E.J."/>
        </authorList>
    </citation>
    <scope>NUCLEOTIDE SEQUENCE [LARGE SCALE GENOMIC DNA]</scope>
    <source>
        <strain evidence="7 8">BIOML-A165</strain>
    </source>
</reference>
<dbReference type="InterPro" id="IPR017853">
    <property type="entry name" value="GH"/>
</dbReference>
<name>A0A7J5JA96_BACT4</name>
<evidence type="ECO:0000256" key="4">
    <source>
        <dbReference type="SAM" id="SignalP"/>
    </source>
</evidence>
<dbReference type="SUPFAM" id="SSF51445">
    <property type="entry name" value="(Trans)glycosidases"/>
    <property type="match status" value="1"/>
</dbReference>
<dbReference type="SUPFAM" id="SSF49785">
    <property type="entry name" value="Galactose-binding domain-like"/>
    <property type="match status" value="1"/>
</dbReference>
<dbReference type="InterPro" id="IPR006102">
    <property type="entry name" value="Ig-like_GH2"/>
</dbReference>